<name>A0A6J7XL53_9CAUD</name>
<proteinExistence type="predicted"/>
<feature type="region of interest" description="Disordered" evidence="1">
    <location>
        <begin position="531"/>
        <end position="553"/>
    </location>
</feature>
<evidence type="ECO:0000256" key="1">
    <source>
        <dbReference type="SAM" id="MobiDB-lite"/>
    </source>
</evidence>
<dbReference type="EMBL" id="LR798460">
    <property type="protein sequence ID" value="CAB5237923.1"/>
    <property type="molecule type" value="Genomic_DNA"/>
</dbReference>
<protein>
    <recommendedName>
        <fullName evidence="3">Portal protein</fullName>
    </recommendedName>
</protein>
<organism evidence="2">
    <name type="scientific">uncultured Caudovirales phage</name>
    <dbReference type="NCBI Taxonomy" id="2100421"/>
    <lineage>
        <taxon>Viruses</taxon>
        <taxon>Duplodnaviria</taxon>
        <taxon>Heunggongvirae</taxon>
        <taxon>Uroviricota</taxon>
        <taxon>Caudoviricetes</taxon>
        <taxon>Peduoviridae</taxon>
        <taxon>Maltschvirus</taxon>
        <taxon>Maltschvirus maltsch</taxon>
    </lineage>
</organism>
<evidence type="ECO:0008006" key="3">
    <source>
        <dbReference type="Google" id="ProtNLM"/>
    </source>
</evidence>
<accession>A0A6J7XL53</accession>
<reference evidence="2" key="1">
    <citation type="submission" date="2020-05" db="EMBL/GenBank/DDBJ databases">
        <authorList>
            <person name="Chiriac C."/>
            <person name="Salcher M."/>
            <person name="Ghai R."/>
            <person name="Kavagutti S V."/>
        </authorList>
    </citation>
    <scope>NUCLEOTIDE SEQUENCE</scope>
</reference>
<gene>
    <name evidence="2" type="ORF">UFOVP142_14</name>
</gene>
<evidence type="ECO:0000313" key="2">
    <source>
        <dbReference type="EMBL" id="CAB5237923.1"/>
    </source>
</evidence>
<sequence>MSGLIFGPVTVGSSIQRVGVVPRCLVADSTEELTEIVKGGFSDDQFRLINYGIARDCYDGNFQPYLQDWIANDEARAWTARYIPIMRRVCDLLSMHLYKKGPIREIAGHPEATALLQQIYAANDFDSLMQLADRTSYITDSCAIEFVPNDGPDAMQNPVTMRIWDAAEFVPIFTSDDCLVPWAVATVSTFGAKKVARVFTAETICRYSSNNAVFPQQTVTNIPSAIKAQPGTGYQEDFGFPIPNYTGVLPFEFVQYERPRNSFWSGGFGLMLAHMNLHMNRRLSDLADQIIQWRPKGVLVGVKTDWNFPPNQKPGEYTRLESTGNEALDGKQAMAEFIAPDLGFTQYDWNDIQNYWQEVVEMLGVPASSIRMEQQGGTSGVAIMSEQLPLIERAEARQRLMAYYECKIAKKCLQVALAQIQNAQPADEISAMYAFQQAAIIQAALMDIDRNFRVIWPVMTKNRPGPDRNANDAFQLNFSVKSRAEQMADDLNIPLDEAVAKVQQSIMLINQENMLIAQGQAQIQMMMAPMMPEGENPDEAGDKKTESGEKEQE</sequence>
<feature type="compositionally biased region" description="Basic and acidic residues" evidence="1">
    <location>
        <begin position="540"/>
        <end position="553"/>
    </location>
</feature>